<evidence type="ECO:0000256" key="2">
    <source>
        <dbReference type="ARBA" id="ARBA00004651"/>
    </source>
</evidence>
<dbReference type="STRING" id="133381.A0A2T9Z8X5"/>
<comment type="subcellular location">
    <subcellularLocation>
        <location evidence="2">Cell membrane</location>
        <topology evidence="2">Multi-pass membrane protein</topology>
    </subcellularLocation>
    <subcellularLocation>
        <location evidence="1">Nucleus</location>
    </subcellularLocation>
</comment>
<feature type="transmembrane region" description="Helical" evidence="11">
    <location>
        <begin position="163"/>
        <end position="184"/>
    </location>
</feature>
<feature type="domain" description="Cation-transporting P-type ATPase C-terminal" evidence="12">
    <location>
        <begin position="271"/>
        <end position="436"/>
    </location>
</feature>
<dbReference type="GO" id="GO:0005524">
    <property type="term" value="F:ATP binding"/>
    <property type="evidence" value="ECO:0007669"/>
    <property type="project" value="InterPro"/>
</dbReference>
<evidence type="ECO:0000256" key="7">
    <source>
        <dbReference type="ARBA" id="ARBA00023054"/>
    </source>
</evidence>
<dbReference type="GO" id="GO:0006883">
    <property type="term" value="P:intracellular sodium ion homeostasis"/>
    <property type="evidence" value="ECO:0007669"/>
    <property type="project" value="TreeGrafter"/>
</dbReference>
<dbReference type="InterPro" id="IPR036388">
    <property type="entry name" value="WH-like_DNA-bd_sf"/>
</dbReference>
<dbReference type="Pfam" id="PF00689">
    <property type="entry name" value="Cation_ATPase_C"/>
    <property type="match status" value="1"/>
</dbReference>
<dbReference type="GO" id="GO:0036376">
    <property type="term" value="P:sodium ion export across plasma membrane"/>
    <property type="evidence" value="ECO:0007669"/>
    <property type="project" value="TreeGrafter"/>
</dbReference>
<evidence type="ECO:0000259" key="14">
    <source>
        <dbReference type="Pfam" id="PF18517"/>
    </source>
</evidence>
<dbReference type="InterPro" id="IPR036412">
    <property type="entry name" value="HAD-like_sf"/>
</dbReference>
<keyword evidence="5 11" id="KW-0812">Transmembrane</keyword>
<evidence type="ECO:0000259" key="12">
    <source>
        <dbReference type="Pfam" id="PF00689"/>
    </source>
</evidence>
<keyword evidence="16" id="KW-1185">Reference proteome</keyword>
<protein>
    <recommendedName>
        <fullName evidence="3">Homologous-pairing protein 2 homolog</fullName>
    </recommendedName>
</protein>
<dbReference type="PRINTS" id="PR00119">
    <property type="entry name" value="CATATPASE"/>
</dbReference>
<dbReference type="NCBIfam" id="TIGR01494">
    <property type="entry name" value="ATPase_P-type"/>
    <property type="match status" value="1"/>
</dbReference>
<evidence type="ECO:0000313" key="15">
    <source>
        <dbReference type="EMBL" id="PVV01056.1"/>
    </source>
</evidence>
<dbReference type="InterPro" id="IPR001757">
    <property type="entry name" value="P_typ_ATPase"/>
</dbReference>
<comment type="caution">
    <text evidence="15">The sequence shown here is derived from an EMBL/GenBank/DDBJ whole genome shotgun (WGS) entry which is preliminary data.</text>
</comment>
<feature type="coiled-coil region" evidence="10">
    <location>
        <begin position="585"/>
        <end position="612"/>
    </location>
</feature>
<proteinExistence type="predicted"/>
<dbReference type="GO" id="GO:1990573">
    <property type="term" value="P:potassium ion import across plasma membrane"/>
    <property type="evidence" value="ECO:0007669"/>
    <property type="project" value="TreeGrafter"/>
</dbReference>
<feature type="transmembrane region" description="Helical" evidence="11">
    <location>
        <begin position="279"/>
        <end position="302"/>
    </location>
</feature>
<dbReference type="InterPro" id="IPR023298">
    <property type="entry name" value="ATPase_P-typ_TM_dom_sf"/>
</dbReference>
<evidence type="ECO:0000259" key="13">
    <source>
        <dbReference type="Pfam" id="PF07106"/>
    </source>
</evidence>
<dbReference type="Gene3D" id="1.20.1110.10">
    <property type="entry name" value="Calcium-transporting ATPase, transmembrane domain"/>
    <property type="match status" value="2"/>
</dbReference>
<dbReference type="Pfam" id="PF18517">
    <property type="entry name" value="LZ3wCH"/>
    <property type="match status" value="1"/>
</dbReference>
<keyword evidence="8 11" id="KW-0472">Membrane</keyword>
<evidence type="ECO:0000256" key="10">
    <source>
        <dbReference type="SAM" id="Coils"/>
    </source>
</evidence>
<dbReference type="InterPro" id="IPR050510">
    <property type="entry name" value="Cation_transp_ATPase_P-type"/>
</dbReference>
<evidence type="ECO:0000256" key="8">
    <source>
        <dbReference type="ARBA" id="ARBA00023136"/>
    </source>
</evidence>
<dbReference type="AlphaFoldDB" id="A0A2T9Z8X5"/>
<feature type="domain" description="Homologous-pairing protein 2 winged helix" evidence="13">
    <location>
        <begin position="513"/>
        <end position="572"/>
    </location>
</feature>
<evidence type="ECO:0000256" key="11">
    <source>
        <dbReference type="SAM" id="Phobius"/>
    </source>
</evidence>
<evidence type="ECO:0000256" key="6">
    <source>
        <dbReference type="ARBA" id="ARBA00022989"/>
    </source>
</evidence>
<dbReference type="EMBL" id="MBFS01001416">
    <property type="protein sequence ID" value="PVV01056.1"/>
    <property type="molecule type" value="Genomic_DNA"/>
</dbReference>
<dbReference type="InterPro" id="IPR006068">
    <property type="entry name" value="ATPase_P-typ_cation-transptr_C"/>
</dbReference>
<feature type="transmembrane region" description="Helical" evidence="11">
    <location>
        <begin position="418"/>
        <end position="440"/>
    </location>
</feature>
<evidence type="ECO:0000256" key="4">
    <source>
        <dbReference type="ARBA" id="ARBA00022475"/>
    </source>
</evidence>
<dbReference type="Gene3D" id="3.40.50.1000">
    <property type="entry name" value="HAD superfamily/HAD-like"/>
    <property type="match status" value="1"/>
</dbReference>
<keyword evidence="7 10" id="KW-0175">Coiled coil</keyword>
<evidence type="ECO:0000256" key="3">
    <source>
        <dbReference type="ARBA" id="ARBA00016093"/>
    </source>
</evidence>
<dbReference type="GO" id="GO:0030007">
    <property type="term" value="P:intracellular potassium ion homeostasis"/>
    <property type="evidence" value="ECO:0007669"/>
    <property type="project" value="TreeGrafter"/>
</dbReference>
<dbReference type="PANTHER" id="PTHR43294:SF21">
    <property type="entry name" value="CATION TRANSPORTING ATPASE"/>
    <property type="match status" value="1"/>
</dbReference>
<gene>
    <name evidence="15" type="ORF">BB560_004542</name>
</gene>
<organism evidence="15 16">
    <name type="scientific">Smittium megazygosporum</name>
    <dbReference type="NCBI Taxonomy" id="133381"/>
    <lineage>
        <taxon>Eukaryota</taxon>
        <taxon>Fungi</taxon>
        <taxon>Fungi incertae sedis</taxon>
        <taxon>Zoopagomycota</taxon>
        <taxon>Kickxellomycotina</taxon>
        <taxon>Harpellomycetes</taxon>
        <taxon>Harpellales</taxon>
        <taxon>Legeriomycetaceae</taxon>
        <taxon>Smittium</taxon>
    </lineage>
</organism>
<dbReference type="GO" id="GO:0005886">
    <property type="term" value="C:plasma membrane"/>
    <property type="evidence" value="ECO:0007669"/>
    <property type="project" value="UniProtKB-SubCell"/>
</dbReference>
<feature type="transmembrane region" description="Helical" evidence="11">
    <location>
        <begin position="386"/>
        <end position="406"/>
    </location>
</feature>
<dbReference type="PRINTS" id="PR00120">
    <property type="entry name" value="HATPASE"/>
</dbReference>
<dbReference type="InterPro" id="IPR023214">
    <property type="entry name" value="HAD_sf"/>
</dbReference>
<dbReference type="InterPro" id="IPR010776">
    <property type="entry name" value="Hop2_WH_dom"/>
</dbReference>
<dbReference type="GO" id="GO:0016887">
    <property type="term" value="F:ATP hydrolysis activity"/>
    <property type="evidence" value="ECO:0007669"/>
    <property type="project" value="InterPro"/>
</dbReference>
<feature type="non-terminal residue" evidence="15">
    <location>
        <position position="1"/>
    </location>
</feature>
<evidence type="ECO:0000256" key="1">
    <source>
        <dbReference type="ARBA" id="ARBA00004123"/>
    </source>
</evidence>
<dbReference type="Proteomes" id="UP000245609">
    <property type="component" value="Unassembled WGS sequence"/>
</dbReference>
<accession>A0A2T9Z8X5</accession>
<name>A0A2T9Z8X5_9FUNG</name>
<dbReference type="Pfam" id="PF07106">
    <property type="entry name" value="WHD_TBPIP"/>
    <property type="match status" value="1"/>
</dbReference>
<evidence type="ECO:0000256" key="5">
    <source>
        <dbReference type="ARBA" id="ARBA00022692"/>
    </source>
</evidence>
<keyword evidence="6 11" id="KW-1133">Transmembrane helix</keyword>
<feature type="domain" description="Leucine zipper with capping helix" evidence="14">
    <location>
        <begin position="627"/>
        <end position="666"/>
    </location>
</feature>
<dbReference type="PANTHER" id="PTHR43294">
    <property type="entry name" value="SODIUM/POTASSIUM-TRANSPORTING ATPASE SUBUNIT ALPHA"/>
    <property type="match status" value="1"/>
</dbReference>
<dbReference type="InterPro" id="IPR040661">
    <property type="entry name" value="LZ3wCH"/>
</dbReference>
<sequence>AIGRKINLILGETKSEVAKRTGRPIESIGEDEYDAVVIHGEELATMTDEDWDQIFHKPEVIFARTSPKNKLEIVNRAQSLGHIVGVTGDGVNDSPALKQSDLGIAMNISGSDVSKEAASMILLDDNFASITNGIEEGRLIFENLKKSIKYTVSHSVPEAIPQILYILVPFPVIIGALQIIAIDLGCDLLNALSYAWEPSESNESLMKLIPRNPVTMRSIMQLRERNERHAFEIDPETNKPYPKSTIKKIVDTIKGPFTRLFWQDITEKKYGDSLISGDLLLYGYIELGIIMTVGCFITWILVLRDRGLSLGLTRRMMKDGYFKDDSPTYNQDGKVFTQKHQIQYSREASTAYFLGVFFIQSFNLFVCKTRINLPFGRYMFKNKRTFLMLFLGAVVVMLISYVPPFNVVFVTSRYLKPIWWLVPLAFGVFLLAYCTVRILVLRRLKPIGMNPDITGLQMHPTICQQLKEQSVWQRIDAHFRNENYILILFISPSIHKASGTMSKNAKNSSEKDESQIIIDYLEKINRPVNATDIANSMQGTISKTNIQKILTSLADSGQIIGKQYGKQSIYCASQENIEIPSLDEAEEEEASIEELSNLISDLKAENSSLQSKFLRFRKNLKARVGGVKAWSQRRRIFYDIFGTITENFEGKPKDLAETLGIETDEDSNVDIRDF</sequence>
<reference evidence="15 16" key="1">
    <citation type="journal article" date="2018" name="MBio">
        <title>Comparative Genomics Reveals the Core Gene Toolbox for the Fungus-Insect Symbiosis.</title>
        <authorList>
            <person name="Wang Y."/>
            <person name="Stata M."/>
            <person name="Wang W."/>
            <person name="Stajich J.E."/>
            <person name="White M.M."/>
            <person name="Moncalvo J.M."/>
        </authorList>
    </citation>
    <scope>NUCLEOTIDE SEQUENCE [LARGE SCALE GENOMIC DNA]</scope>
    <source>
        <strain evidence="15 16">SC-DP-2</strain>
    </source>
</reference>
<dbReference type="OrthoDB" id="158672at2759"/>
<evidence type="ECO:0000256" key="9">
    <source>
        <dbReference type="ARBA" id="ARBA00023242"/>
    </source>
</evidence>
<dbReference type="SUPFAM" id="SSF56784">
    <property type="entry name" value="HAD-like"/>
    <property type="match status" value="1"/>
</dbReference>
<keyword evidence="4" id="KW-1003">Cell membrane</keyword>
<dbReference type="GO" id="GO:0005634">
    <property type="term" value="C:nucleus"/>
    <property type="evidence" value="ECO:0007669"/>
    <property type="project" value="UniProtKB-SubCell"/>
</dbReference>
<keyword evidence="9" id="KW-0539">Nucleus</keyword>
<dbReference type="Gene3D" id="1.10.10.10">
    <property type="entry name" value="Winged helix-like DNA-binding domain superfamily/Winged helix DNA-binding domain"/>
    <property type="match status" value="1"/>
</dbReference>
<dbReference type="GO" id="GO:0005391">
    <property type="term" value="F:P-type sodium:potassium-exchanging transporter activity"/>
    <property type="evidence" value="ECO:0007669"/>
    <property type="project" value="TreeGrafter"/>
</dbReference>
<evidence type="ECO:0000313" key="16">
    <source>
        <dbReference type="Proteomes" id="UP000245609"/>
    </source>
</evidence>
<dbReference type="SUPFAM" id="SSF81665">
    <property type="entry name" value="Calcium ATPase, transmembrane domain M"/>
    <property type="match status" value="1"/>
</dbReference>
<dbReference type="GO" id="GO:1902600">
    <property type="term" value="P:proton transmembrane transport"/>
    <property type="evidence" value="ECO:0007669"/>
    <property type="project" value="TreeGrafter"/>
</dbReference>